<dbReference type="Proteomes" id="UP000236884">
    <property type="component" value="Chromosome"/>
</dbReference>
<sequence>MTPFPWADVMAFGLGVLRLPPDAFWRMTLREIAGAAGMRSGERALDRTAFDILRGRFPDGVLNE</sequence>
<evidence type="ECO:0000313" key="2">
    <source>
        <dbReference type="Proteomes" id="UP000236884"/>
    </source>
</evidence>
<protein>
    <recommendedName>
        <fullName evidence="3">Phage tail assembly chaperone</fullName>
    </recommendedName>
</protein>
<evidence type="ECO:0000313" key="1">
    <source>
        <dbReference type="EMBL" id="BAT61222.1"/>
    </source>
</evidence>
<dbReference type="RefSeq" id="WP_096357950.1">
    <property type="nucleotide sequence ID" value="NZ_AP014946.1"/>
</dbReference>
<evidence type="ECO:0008006" key="3">
    <source>
        <dbReference type="Google" id="ProtNLM"/>
    </source>
</evidence>
<dbReference type="KEGG" id="vgo:GJW-30_1_03779"/>
<reference evidence="1 2" key="1">
    <citation type="submission" date="2015-08" db="EMBL/GenBank/DDBJ databases">
        <title>Investigation of the bacterial diversity of lava forest soil.</title>
        <authorList>
            <person name="Lee J.S."/>
        </authorList>
    </citation>
    <scope>NUCLEOTIDE SEQUENCE [LARGE SCALE GENOMIC DNA]</scope>
    <source>
        <strain evidence="1 2">GJW-30</strain>
    </source>
</reference>
<name>A0A0S3PZ68_9BRAD</name>
<proteinExistence type="predicted"/>
<organism evidence="1 2">
    <name type="scientific">Variibacter gotjawalensis</name>
    <dbReference type="NCBI Taxonomy" id="1333996"/>
    <lineage>
        <taxon>Bacteria</taxon>
        <taxon>Pseudomonadati</taxon>
        <taxon>Pseudomonadota</taxon>
        <taxon>Alphaproteobacteria</taxon>
        <taxon>Hyphomicrobiales</taxon>
        <taxon>Nitrobacteraceae</taxon>
        <taxon>Variibacter</taxon>
    </lineage>
</organism>
<dbReference type="Pfam" id="PF09550">
    <property type="entry name" value="Phage_TAC_6"/>
    <property type="match status" value="1"/>
</dbReference>
<dbReference type="InterPro" id="IPR019056">
    <property type="entry name" value="Phage_TAC_6"/>
</dbReference>
<dbReference type="NCBIfam" id="TIGR02216">
    <property type="entry name" value="phage_TIGR02216"/>
    <property type="match status" value="1"/>
</dbReference>
<dbReference type="EMBL" id="AP014946">
    <property type="protein sequence ID" value="BAT61222.1"/>
    <property type="molecule type" value="Genomic_DNA"/>
</dbReference>
<gene>
    <name evidence="1" type="ORF">GJW-30_1_03779</name>
</gene>
<accession>A0A0S3PZ68</accession>
<dbReference type="OrthoDB" id="7582980at2"/>
<dbReference type="AlphaFoldDB" id="A0A0S3PZ68"/>
<dbReference type="InterPro" id="IPR011739">
    <property type="entry name" value="GTA_rcc01693"/>
</dbReference>
<keyword evidence="2" id="KW-1185">Reference proteome</keyword>